<dbReference type="KEGG" id="clup:CLUP02_16979"/>
<feature type="transmembrane region" description="Helical" evidence="1">
    <location>
        <begin position="48"/>
        <end position="67"/>
    </location>
</feature>
<keyword evidence="1" id="KW-0812">Transmembrane</keyword>
<organism evidence="2 3">
    <name type="scientific">Colletotrichum lupini</name>
    <dbReference type="NCBI Taxonomy" id="145971"/>
    <lineage>
        <taxon>Eukaryota</taxon>
        <taxon>Fungi</taxon>
        <taxon>Dikarya</taxon>
        <taxon>Ascomycota</taxon>
        <taxon>Pezizomycotina</taxon>
        <taxon>Sordariomycetes</taxon>
        <taxon>Hypocreomycetidae</taxon>
        <taxon>Glomerellales</taxon>
        <taxon>Glomerellaceae</taxon>
        <taxon>Colletotrichum</taxon>
        <taxon>Colletotrichum acutatum species complex</taxon>
    </lineage>
</organism>
<dbReference type="EMBL" id="CP019481">
    <property type="protein sequence ID" value="UQC91444.1"/>
    <property type="molecule type" value="Genomic_DNA"/>
</dbReference>
<feature type="transmembrane region" description="Helical" evidence="1">
    <location>
        <begin position="9"/>
        <end position="28"/>
    </location>
</feature>
<keyword evidence="1" id="KW-0472">Membrane</keyword>
<gene>
    <name evidence="2" type="ORF">CLUP02_16979</name>
</gene>
<protein>
    <submittedName>
        <fullName evidence="2">Uncharacterized protein</fullName>
    </submittedName>
</protein>
<name>A0A9Q8T8Y8_9PEZI</name>
<keyword evidence="1" id="KW-1133">Transmembrane helix</keyword>
<accession>A0A9Q8T8Y8</accession>
<feature type="non-terminal residue" evidence="2">
    <location>
        <position position="1"/>
    </location>
</feature>
<dbReference type="AlphaFoldDB" id="A0A9Q8T8Y8"/>
<sequence>ILRKLEDNSLALVSTYAGTYTISALFTITNDAKLRFKIVNTYIYGLRGIYKLYISISGLALLISFLIRRVLLNRSL</sequence>
<keyword evidence="3" id="KW-1185">Reference proteome</keyword>
<evidence type="ECO:0000313" key="3">
    <source>
        <dbReference type="Proteomes" id="UP000830671"/>
    </source>
</evidence>
<evidence type="ECO:0000256" key="1">
    <source>
        <dbReference type="SAM" id="Phobius"/>
    </source>
</evidence>
<reference evidence="2" key="1">
    <citation type="journal article" date="2021" name="Mol. Plant Microbe Interact.">
        <title>Complete Genome Sequence of the Plant-Pathogenic Fungus Colletotrichum lupini.</title>
        <authorList>
            <person name="Baroncelli R."/>
            <person name="Pensec F."/>
            <person name="Da Lio D."/>
            <person name="Boufleur T."/>
            <person name="Vicente I."/>
            <person name="Sarrocco S."/>
            <person name="Picot A."/>
            <person name="Baraldi E."/>
            <person name="Sukno S."/>
            <person name="Thon M."/>
            <person name="Le Floch G."/>
        </authorList>
    </citation>
    <scope>NUCLEOTIDE SEQUENCE</scope>
    <source>
        <strain evidence="2">IMI 504893</strain>
    </source>
</reference>
<dbReference type="Proteomes" id="UP000830671">
    <property type="component" value="Chromosome 9"/>
</dbReference>
<dbReference type="GeneID" id="73350906"/>
<proteinExistence type="predicted"/>
<evidence type="ECO:0000313" key="2">
    <source>
        <dbReference type="EMBL" id="UQC91444.1"/>
    </source>
</evidence>
<dbReference type="RefSeq" id="XP_049153043.1">
    <property type="nucleotide sequence ID" value="XM_049295896.1"/>
</dbReference>